<dbReference type="RefSeq" id="XP_020120984.1">
    <property type="nucleotide sequence ID" value="XM_020265590.1"/>
</dbReference>
<evidence type="ECO:0000313" key="5">
    <source>
        <dbReference type="Proteomes" id="UP000214365"/>
    </source>
</evidence>
<dbReference type="Pfam" id="PF25545">
    <property type="entry name" value="DUF7924"/>
    <property type="match status" value="1"/>
</dbReference>
<dbReference type="PANTHER" id="PTHR42470:SF2">
    <property type="match status" value="1"/>
</dbReference>
<feature type="compositionally biased region" description="Polar residues" evidence="2">
    <location>
        <begin position="1"/>
        <end position="12"/>
    </location>
</feature>
<feature type="domain" description="DUF7924" evidence="3">
    <location>
        <begin position="73"/>
        <end position="293"/>
    </location>
</feature>
<dbReference type="GeneID" id="31003059"/>
<reference evidence="4 5" key="1">
    <citation type="submission" date="2015-06" db="EMBL/GenBank/DDBJ databases">
        <title>Talaromyces atroroseus IBT 11181 draft genome.</title>
        <authorList>
            <person name="Rasmussen K.B."/>
            <person name="Rasmussen S."/>
            <person name="Petersen B."/>
            <person name="Sicheritz-Ponten T."/>
            <person name="Mortensen U.H."/>
            <person name="Thrane U."/>
        </authorList>
    </citation>
    <scope>NUCLEOTIDE SEQUENCE [LARGE SCALE GENOMIC DNA]</scope>
    <source>
        <strain evidence="4 5">IBT 11181</strain>
    </source>
</reference>
<evidence type="ECO:0000259" key="3">
    <source>
        <dbReference type="Pfam" id="PF25545"/>
    </source>
</evidence>
<name>A0A225AN36_TALAT</name>
<dbReference type="Proteomes" id="UP000214365">
    <property type="component" value="Unassembled WGS sequence"/>
</dbReference>
<accession>A0A225AN36</accession>
<evidence type="ECO:0000256" key="2">
    <source>
        <dbReference type="SAM" id="MobiDB-lite"/>
    </source>
</evidence>
<dbReference type="OrthoDB" id="4225927at2759"/>
<organism evidence="4 5">
    <name type="scientific">Talaromyces atroroseus</name>
    <dbReference type="NCBI Taxonomy" id="1441469"/>
    <lineage>
        <taxon>Eukaryota</taxon>
        <taxon>Fungi</taxon>
        <taxon>Dikarya</taxon>
        <taxon>Ascomycota</taxon>
        <taxon>Pezizomycotina</taxon>
        <taxon>Eurotiomycetes</taxon>
        <taxon>Eurotiomycetidae</taxon>
        <taxon>Eurotiales</taxon>
        <taxon>Trichocomaceae</taxon>
        <taxon>Talaromyces</taxon>
        <taxon>Talaromyces sect. Trachyspermi</taxon>
    </lineage>
</organism>
<proteinExistence type="predicted"/>
<dbReference type="InterPro" id="IPR057684">
    <property type="entry name" value="DUF7924"/>
</dbReference>
<dbReference type="STRING" id="1441469.A0A225AN36"/>
<dbReference type="PANTHER" id="PTHR42470">
    <property type="entry name" value="VAST DOMAIN-CONTAINING PROTEIN"/>
    <property type="match status" value="1"/>
</dbReference>
<evidence type="ECO:0000256" key="1">
    <source>
        <dbReference type="SAM" id="Coils"/>
    </source>
</evidence>
<feature type="region of interest" description="Disordered" evidence="2">
    <location>
        <begin position="1"/>
        <end position="39"/>
    </location>
</feature>
<protein>
    <recommendedName>
        <fullName evidence="3">DUF7924 domain-containing protein</fullName>
    </recommendedName>
</protein>
<gene>
    <name evidence="4" type="ORF">UA08_03304</name>
</gene>
<feature type="coiled-coil region" evidence="1">
    <location>
        <begin position="325"/>
        <end position="370"/>
    </location>
</feature>
<dbReference type="EMBL" id="LFMY01000004">
    <property type="protein sequence ID" value="OKL60863.1"/>
    <property type="molecule type" value="Genomic_DNA"/>
</dbReference>
<dbReference type="AlphaFoldDB" id="A0A225AN36"/>
<keyword evidence="1" id="KW-0175">Coiled coil</keyword>
<comment type="caution">
    <text evidence="4">The sequence shown here is derived from an EMBL/GenBank/DDBJ whole genome shotgun (WGS) entry which is preliminary data.</text>
</comment>
<evidence type="ECO:0000313" key="4">
    <source>
        <dbReference type="EMBL" id="OKL60863.1"/>
    </source>
</evidence>
<feature type="compositionally biased region" description="Low complexity" evidence="2">
    <location>
        <begin position="18"/>
        <end position="30"/>
    </location>
</feature>
<keyword evidence="5" id="KW-1185">Reference proteome</keyword>
<sequence length="397" mass="45485">MSRQLESTSPSCNGYEEQVSSQQPSSPLSPGIETANPSVAGPLKEDIEFCMRLLSEEVTTPQNTIFDDESGRNFYRMLWDQSEVGLLMGLHPLLMPSVQEQYLKQKESRDHFQYLEHVVDGYNDLWINAEPICGPKPKPDHARGLCESFLSDNQRRKLKTKSNGPSPYTMRDNMWFPYLTAEVKRAGEGLLAADRQNMHSVCIASRALVCLSQAANQPEKLHRRVLGFSISHDLDHVSIYVHYPEINQGKVAYYRWKLADYISIWEHKWTCYRFVENLDRVFLLIHIGLLKELLEEIPDSQEFPSGVDSYEANMGSGPESGLDVQRSLQNMIEILQQQVKEAKTREANLLAEKEQLRADLHAQMEKLTVDFYAKFEEQAAKSKQEADERVERLLASN</sequence>